<dbReference type="OrthoDB" id="26525at2759"/>
<dbReference type="Gene3D" id="1.10.238.10">
    <property type="entry name" value="EF-hand"/>
    <property type="match status" value="1"/>
</dbReference>
<keyword evidence="3" id="KW-0677">Repeat</keyword>
<dbReference type="GO" id="GO:0046914">
    <property type="term" value="F:transition metal ion binding"/>
    <property type="evidence" value="ECO:0007669"/>
    <property type="project" value="InterPro"/>
</dbReference>
<evidence type="ECO:0000256" key="5">
    <source>
        <dbReference type="RuleBase" id="RU361184"/>
    </source>
</evidence>
<dbReference type="PROSITE" id="PS00018">
    <property type="entry name" value="EF_HAND_1"/>
    <property type="match status" value="1"/>
</dbReference>
<dbReference type="STRING" id="8187.ENSLCAP00010054448"/>
<keyword evidence="2 5" id="KW-0479">Metal-binding</keyword>
<dbReference type="Pfam" id="PF00036">
    <property type="entry name" value="EF-hand_1"/>
    <property type="match status" value="1"/>
</dbReference>
<dbReference type="GeneID" id="108885940"/>
<evidence type="ECO:0000313" key="9">
    <source>
        <dbReference type="RefSeq" id="XP_050932148.1"/>
    </source>
</evidence>
<dbReference type="Ensembl" id="ENSLCAT00010055861.1">
    <property type="protein sequence ID" value="ENSLCAP00010054448.1"/>
    <property type="gene ID" value="ENSLCAG00010025372.1"/>
</dbReference>
<proteinExistence type="inferred from homology"/>
<dbReference type="Pfam" id="PF01023">
    <property type="entry name" value="S_100"/>
    <property type="match status" value="1"/>
</dbReference>
<dbReference type="PROSITE" id="PS50222">
    <property type="entry name" value="EF_HAND_2"/>
    <property type="match status" value="1"/>
</dbReference>
<evidence type="ECO:0000256" key="3">
    <source>
        <dbReference type="ARBA" id="ARBA00022737"/>
    </source>
</evidence>
<dbReference type="GO" id="GO:0048306">
    <property type="term" value="F:calcium-dependent protein binding"/>
    <property type="evidence" value="ECO:0007669"/>
    <property type="project" value="TreeGrafter"/>
</dbReference>
<dbReference type="GO" id="GO:0005737">
    <property type="term" value="C:cytoplasm"/>
    <property type="evidence" value="ECO:0007669"/>
    <property type="project" value="TreeGrafter"/>
</dbReference>
<accession>A0A4W6FTF0</accession>
<evidence type="ECO:0000256" key="1">
    <source>
        <dbReference type="ARBA" id="ARBA00007323"/>
    </source>
</evidence>
<reference evidence="8" key="1">
    <citation type="submission" date="2015-09" db="EMBL/GenBank/DDBJ databases">
        <authorList>
            <person name="Sai Rama Sridatta P."/>
        </authorList>
    </citation>
    <scope>NUCLEOTIDE SEQUENCE [LARGE SCALE GENOMIC DNA]</scope>
</reference>
<dbReference type="InterPro" id="IPR013787">
    <property type="entry name" value="S100_Ca-bd_sub"/>
</dbReference>
<name>A0A4W6FTF0_LATCA</name>
<reference evidence="9" key="2">
    <citation type="submission" date="2025-04" db="UniProtKB">
        <authorList>
            <consortium name="RefSeq"/>
        </authorList>
    </citation>
    <scope>IDENTIFICATION</scope>
    <source>
        <tissue evidence="9">Brain</tissue>
    </source>
</reference>
<dbReference type="CDD" id="cd00213">
    <property type="entry name" value="S-100"/>
    <property type="match status" value="1"/>
</dbReference>
<dbReference type="AlphaFoldDB" id="A0A4W6FTF0"/>
<evidence type="ECO:0000259" key="6">
    <source>
        <dbReference type="PROSITE" id="PS50222"/>
    </source>
</evidence>
<dbReference type="InParanoid" id="A0A4W6FTF0"/>
<dbReference type="InterPro" id="IPR011992">
    <property type="entry name" value="EF-hand-dom_pair"/>
</dbReference>
<evidence type="ECO:0000256" key="2">
    <source>
        <dbReference type="ARBA" id="ARBA00022723"/>
    </source>
</evidence>
<dbReference type="RefSeq" id="XP_050932148.1">
    <property type="nucleotide sequence ID" value="XM_051076191.1"/>
</dbReference>
<dbReference type="Proteomes" id="UP000694890">
    <property type="component" value="Linkage group LG15"/>
</dbReference>
<dbReference type="Proteomes" id="UP000314980">
    <property type="component" value="Unassembled WGS sequence"/>
</dbReference>
<dbReference type="PANTHER" id="PTHR11639">
    <property type="entry name" value="S100 CALCIUM-BINDING PROTEIN"/>
    <property type="match status" value="1"/>
</dbReference>
<dbReference type="PANTHER" id="PTHR11639:SF118">
    <property type="entry name" value="PROTEIN S100"/>
    <property type="match status" value="1"/>
</dbReference>
<gene>
    <name evidence="7 9" type="primary">LOC108885940</name>
</gene>
<evidence type="ECO:0000256" key="4">
    <source>
        <dbReference type="ARBA" id="ARBA00022837"/>
    </source>
</evidence>
<comment type="similarity">
    <text evidence="1 5">Belongs to the S-100 family.</text>
</comment>
<dbReference type="InterPro" id="IPR002048">
    <property type="entry name" value="EF_hand_dom"/>
</dbReference>
<dbReference type="InterPro" id="IPR001751">
    <property type="entry name" value="S100/CaBP7/8-like_CS"/>
</dbReference>
<sequence length="85" mass="9158">MAGLPAAMAILMDTFDRYAGKEGDSKTLTKGELTELLRNELPGAGSNKAAVDEFFSMLDSDKDGVVDFTEYVTFVTALTVICSKK</sequence>
<dbReference type="KEGG" id="lcf:108885940"/>
<keyword evidence="4 5" id="KW-0106">Calcium</keyword>
<protein>
    <recommendedName>
        <fullName evidence="5">Protein S100</fullName>
    </recommendedName>
    <alternativeName>
        <fullName evidence="5">S100 calcium-binding protein</fullName>
    </alternativeName>
</protein>
<dbReference type="InterPro" id="IPR018247">
    <property type="entry name" value="EF_Hand_1_Ca_BS"/>
</dbReference>
<dbReference type="SMART" id="SM00054">
    <property type="entry name" value="EFh"/>
    <property type="match status" value="1"/>
</dbReference>
<organism evidence="7 8">
    <name type="scientific">Lates calcarifer</name>
    <name type="common">Barramundi</name>
    <name type="synonym">Holocentrus calcarifer</name>
    <dbReference type="NCBI Taxonomy" id="8187"/>
    <lineage>
        <taxon>Eukaryota</taxon>
        <taxon>Metazoa</taxon>
        <taxon>Chordata</taxon>
        <taxon>Craniata</taxon>
        <taxon>Vertebrata</taxon>
        <taxon>Euteleostomi</taxon>
        <taxon>Actinopterygii</taxon>
        <taxon>Neopterygii</taxon>
        <taxon>Teleostei</taxon>
        <taxon>Neoteleostei</taxon>
        <taxon>Acanthomorphata</taxon>
        <taxon>Carangaria</taxon>
        <taxon>Carangaria incertae sedis</taxon>
        <taxon>Centropomidae</taxon>
        <taxon>Lates</taxon>
    </lineage>
</organism>
<evidence type="ECO:0000313" key="7">
    <source>
        <dbReference type="Ensembl" id="ENSLCAP00010054448.1"/>
    </source>
</evidence>
<dbReference type="SMART" id="SM01394">
    <property type="entry name" value="S_100"/>
    <property type="match status" value="1"/>
</dbReference>
<keyword evidence="8" id="KW-1185">Reference proteome</keyword>
<dbReference type="InterPro" id="IPR034325">
    <property type="entry name" value="S-100_dom"/>
</dbReference>
<dbReference type="GO" id="GO:0005509">
    <property type="term" value="F:calcium ion binding"/>
    <property type="evidence" value="ECO:0007669"/>
    <property type="project" value="InterPro"/>
</dbReference>
<dbReference type="SUPFAM" id="SSF47473">
    <property type="entry name" value="EF-hand"/>
    <property type="match status" value="1"/>
</dbReference>
<evidence type="ECO:0000313" key="8">
    <source>
        <dbReference type="Proteomes" id="UP000314980"/>
    </source>
</evidence>
<reference evidence="7" key="3">
    <citation type="submission" date="2025-05" db="UniProtKB">
        <authorList>
            <consortium name="Ensembl"/>
        </authorList>
    </citation>
    <scope>IDENTIFICATION</scope>
</reference>
<dbReference type="PROSITE" id="PS00303">
    <property type="entry name" value="S100_CABP"/>
    <property type="match status" value="1"/>
</dbReference>
<feature type="domain" description="EF-hand" evidence="6">
    <location>
        <begin position="46"/>
        <end position="81"/>
    </location>
</feature>
<dbReference type="GeneTree" id="ENSGT01150000287010"/>